<keyword evidence="4" id="KW-1185">Reference proteome</keyword>
<feature type="domain" description="Peptidase M24" evidence="1">
    <location>
        <begin position="179"/>
        <end position="396"/>
    </location>
</feature>
<organism evidence="3 4">
    <name type="scientific">Lawsonibacter hominis</name>
    <dbReference type="NCBI Taxonomy" id="2763053"/>
    <lineage>
        <taxon>Bacteria</taxon>
        <taxon>Bacillati</taxon>
        <taxon>Bacillota</taxon>
        <taxon>Clostridia</taxon>
        <taxon>Eubacteriales</taxon>
        <taxon>Oscillospiraceae</taxon>
        <taxon>Lawsonibacter</taxon>
    </lineage>
</organism>
<gene>
    <name evidence="3" type="ORF">H8S57_11370</name>
</gene>
<dbReference type="Gene3D" id="3.90.230.10">
    <property type="entry name" value="Creatinase/methionine aminopeptidase superfamily"/>
    <property type="match status" value="1"/>
</dbReference>
<dbReference type="AlphaFoldDB" id="A0A8J6JFH0"/>
<keyword evidence="3" id="KW-0645">Protease</keyword>
<dbReference type="InterPro" id="IPR050659">
    <property type="entry name" value="Peptidase_M24B"/>
</dbReference>
<dbReference type="Gene3D" id="3.40.350.10">
    <property type="entry name" value="Creatinase/prolidase N-terminal domain"/>
    <property type="match status" value="1"/>
</dbReference>
<dbReference type="CDD" id="cd01066">
    <property type="entry name" value="APP_MetAP"/>
    <property type="match status" value="1"/>
</dbReference>
<dbReference type="InterPro" id="IPR000994">
    <property type="entry name" value="Pept_M24"/>
</dbReference>
<dbReference type="Pfam" id="PF01321">
    <property type="entry name" value="Creatinase_N"/>
    <property type="match status" value="1"/>
</dbReference>
<dbReference type="PANTHER" id="PTHR46112">
    <property type="entry name" value="AMINOPEPTIDASE"/>
    <property type="match status" value="1"/>
</dbReference>
<comment type="caution">
    <text evidence="3">The sequence shown here is derived from an EMBL/GenBank/DDBJ whole genome shotgun (WGS) entry which is preliminary data.</text>
</comment>
<dbReference type="InterPro" id="IPR029149">
    <property type="entry name" value="Creatin/AminoP/Spt16_N"/>
</dbReference>
<accession>A0A8J6JFH0</accession>
<reference evidence="3" key="1">
    <citation type="submission" date="2020-08" db="EMBL/GenBank/DDBJ databases">
        <title>Genome public.</title>
        <authorList>
            <person name="Liu C."/>
            <person name="Sun Q."/>
        </authorList>
    </citation>
    <scope>NUCLEOTIDE SEQUENCE</scope>
    <source>
        <strain evidence="3">NSJ-51</strain>
    </source>
</reference>
<dbReference type="SUPFAM" id="SSF53092">
    <property type="entry name" value="Creatinase/prolidase N-terminal domain"/>
    <property type="match status" value="1"/>
</dbReference>
<feature type="domain" description="Creatinase N-terminal" evidence="2">
    <location>
        <begin position="23"/>
        <end position="155"/>
    </location>
</feature>
<dbReference type="RefSeq" id="WP_186908211.1">
    <property type="nucleotide sequence ID" value="NZ_JACOPP010000016.1"/>
</dbReference>
<dbReference type="Pfam" id="PF00557">
    <property type="entry name" value="Peptidase_M24"/>
    <property type="match status" value="1"/>
</dbReference>
<keyword evidence="3" id="KW-0378">Hydrolase</keyword>
<dbReference type="InterPro" id="IPR000587">
    <property type="entry name" value="Creatinase_N"/>
</dbReference>
<keyword evidence="3" id="KW-0031">Aminopeptidase</keyword>
<evidence type="ECO:0000313" key="4">
    <source>
        <dbReference type="Proteomes" id="UP000661435"/>
    </source>
</evidence>
<dbReference type="InterPro" id="IPR036005">
    <property type="entry name" value="Creatinase/aminopeptidase-like"/>
</dbReference>
<dbReference type="Proteomes" id="UP000661435">
    <property type="component" value="Unassembled WGS sequence"/>
</dbReference>
<dbReference type="GO" id="GO:0004177">
    <property type="term" value="F:aminopeptidase activity"/>
    <property type="evidence" value="ECO:0007669"/>
    <property type="project" value="UniProtKB-KW"/>
</dbReference>
<evidence type="ECO:0000259" key="2">
    <source>
        <dbReference type="Pfam" id="PF01321"/>
    </source>
</evidence>
<dbReference type="EMBL" id="JACOPP010000016">
    <property type="protein sequence ID" value="MBC5734322.1"/>
    <property type="molecule type" value="Genomic_DNA"/>
</dbReference>
<dbReference type="PANTHER" id="PTHR46112:SF2">
    <property type="entry name" value="XAA-PRO AMINOPEPTIDASE P-RELATED"/>
    <property type="match status" value="1"/>
</dbReference>
<sequence>MPFSMMAYDRLQGIDFPRMRAYRLERAKKMMEEDGVDLLVTWEPWNVRYLTGGYLNMQSRWACEQFAILPRNGEPHLYAYTCYDPDKAEEEMPWMKGRIHPVPFGGKLAMTPEQIEGTLREIGRIMAEYGITSGTVGLDNCPNYYMYEARMKTLGFRMVDPVFTLFKARAVKNVDEVACVRMACHTADAAFSAIRRAIRPGIRESELQGIGQEALFANGTDESMDFVVASGPRTFPLHIDYTDRIIRPGDYIDIDINGNSYMGYKSCYYRTFICGEANEEQKEGFEVARKMMYDGMAQIKPGNTTADCLAVWPKGPEFWGYEPDNRRILGGLCLAHGIGLSLHEYPMFGVGGPSEAARAVEFEEGMCIAVETYFGDRNHERHAYGTRVEECVAVTKDGYELLTRFPIDSIIECPY</sequence>
<dbReference type="SUPFAM" id="SSF55920">
    <property type="entry name" value="Creatinase/aminopeptidase"/>
    <property type="match status" value="1"/>
</dbReference>
<name>A0A8J6JFH0_9FIRM</name>
<proteinExistence type="predicted"/>
<evidence type="ECO:0000313" key="3">
    <source>
        <dbReference type="EMBL" id="MBC5734322.1"/>
    </source>
</evidence>
<protein>
    <submittedName>
        <fullName evidence="3">Aminopeptidase P family protein</fullName>
    </submittedName>
</protein>
<evidence type="ECO:0000259" key="1">
    <source>
        <dbReference type="Pfam" id="PF00557"/>
    </source>
</evidence>